<dbReference type="SMART" id="SM00225">
    <property type="entry name" value="BTB"/>
    <property type="match status" value="1"/>
</dbReference>
<dbReference type="InterPro" id="IPR000210">
    <property type="entry name" value="BTB/POZ_dom"/>
</dbReference>
<dbReference type="FunFam" id="2.60.210.10:FF:000003">
    <property type="entry name" value="Speckle-type POZ protein-like a"/>
    <property type="match status" value="1"/>
</dbReference>
<dbReference type="InterPro" id="IPR002083">
    <property type="entry name" value="MATH/TRAF_dom"/>
</dbReference>
<evidence type="ECO:0000313" key="4">
    <source>
        <dbReference type="WBParaSite" id="SVE_1119500.1"/>
    </source>
</evidence>
<dbReference type="InterPro" id="IPR008974">
    <property type="entry name" value="TRAF-like"/>
</dbReference>
<evidence type="ECO:0000259" key="2">
    <source>
        <dbReference type="PROSITE" id="PS50144"/>
    </source>
</evidence>
<dbReference type="PROSITE" id="PS50144">
    <property type="entry name" value="MATH"/>
    <property type="match status" value="1"/>
</dbReference>
<dbReference type="PANTHER" id="PTHR24413">
    <property type="entry name" value="SPECKLE-TYPE POZ PROTEIN"/>
    <property type="match status" value="1"/>
</dbReference>
<dbReference type="Proteomes" id="UP000035680">
    <property type="component" value="Unassembled WGS sequence"/>
</dbReference>
<dbReference type="Pfam" id="PF00651">
    <property type="entry name" value="BTB"/>
    <property type="match status" value="1"/>
</dbReference>
<accession>A0A0K0FPQ1</accession>
<dbReference type="Pfam" id="PF22486">
    <property type="entry name" value="MATH_2"/>
    <property type="match status" value="1"/>
</dbReference>
<evidence type="ECO:0000313" key="3">
    <source>
        <dbReference type="Proteomes" id="UP000035680"/>
    </source>
</evidence>
<dbReference type="SUPFAM" id="SSF49599">
    <property type="entry name" value="TRAF domain-like"/>
    <property type="match status" value="1"/>
</dbReference>
<feature type="domain" description="MATH" evidence="2">
    <location>
        <begin position="22"/>
        <end position="152"/>
    </location>
</feature>
<reference evidence="3" key="1">
    <citation type="submission" date="2014-07" db="EMBL/GenBank/DDBJ databases">
        <authorList>
            <person name="Martin A.A"/>
            <person name="De Silva N."/>
        </authorList>
    </citation>
    <scope>NUCLEOTIDE SEQUENCE</scope>
</reference>
<dbReference type="AlphaFoldDB" id="A0A0K0FPQ1"/>
<protein>
    <submittedName>
        <fullName evidence="4">Speckle-type POZ protein (inferred by orthology to a human protein)</fullName>
    </submittedName>
</protein>
<sequence>MALFDDSKGSSNWCNTQIKVDKFNFMWSIENFSYCREENGQSFKSSFIKSDKKGKLEWCLKIYPKGEREESKDYLALYLNLNECDRSEVMAKYVFYIIDDKGEKTNASEATGIRKFIKGKGWGFEKFIKREYLFDKPNKLLPNDKLTIYCEISTVSDTINTVSYSTITNFAKTIPKIAKDVDRMFESQKLSDCIIKVGDTNINVHKFMLACRSDVFYAMFSNKCRESQSHLIEIKDFPLEVVKEMITYIYTDTSPNLEVMTSEILAIAEKYNLGGLKVMAEDCLCNALDMGNVCEYLELGEMYNADSLMEKCMDFICMNISSIVNTKSWNSLVIKYPLLLCEIIKNLAGVNKLSTSKNTDMKEES</sequence>
<dbReference type="Gene3D" id="3.30.710.10">
    <property type="entry name" value="Potassium Channel Kv1.1, Chain A"/>
    <property type="match status" value="1"/>
</dbReference>
<dbReference type="SUPFAM" id="SSF54695">
    <property type="entry name" value="POZ domain"/>
    <property type="match status" value="1"/>
</dbReference>
<name>A0A0K0FPQ1_STRVS</name>
<reference evidence="4" key="2">
    <citation type="submission" date="2015-08" db="UniProtKB">
        <authorList>
            <consortium name="WormBaseParasite"/>
        </authorList>
    </citation>
    <scope>IDENTIFICATION</scope>
</reference>
<dbReference type="InterPro" id="IPR011333">
    <property type="entry name" value="SKP1/BTB/POZ_sf"/>
</dbReference>
<evidence type="ECO:0000259" key="1">
    <source>
        <dbReference type="PROSITE" id="PS50097"/>
    </source>
</evidence>
<dbReference type="SMART" id="SM00061">
    <property type="entry name" value="MATH"/>
    <property type="match status" value="1"/>
</dbReference>
<dbReference type="Gene3D" id="1.25.40.420">
    <property type="match status" value="1"/>
</dbReference>
<dbReference type="GO" id="GO:0030163">
    <property type="term" value="P:protein catabolic process"/>
    <property type="evidence" value="ECO:0007669"/>
    <property type="project" value="UniProtKB-ARBA"/>
</dbReference>
<dbReference type="WBParaSite" id="SVE_1119500.1">
    <property type="protein sequence ID" value="SVE_1119500.1"/>
    <property type="gene ID" value="SVE_1119500"/>
</dbReference>
<keyword evidence="3" id="KW-1185">Reference proteome</keyword>
<organism evidence="3 4">
    <name type="scientific">Strongyloides venezuelensis</name>
    <name type="common">Threadworm</name>
    <dbReference type="NCBI Taxonomy" id="75913"/>
    <lineage>
        <taxon>Eukaryota</taxon>
        <taxon>Metazoa</taxon>
        <taxon>Ecdysozoa</taxon>
        <taxon>Nematoda</taxon>
        <taxon>Chromadorea</taxon>
        <taxon>Rhabditida</taxon>
        <taxon>Tylenchina</taxon>
        <taxon>Panagrolaimomorpha</taxon>
        <taxon>Strongyloidoidea</taxon>
        <taxon>Strongyloididae</taxon>
        <taxon>Strongyloides</taxon>
    </lineage>
</organism>
<proteinExistence type="predicted"/>
<dbReference type="PROSITE" id="PS50097">
    <property type="entry name" value="BTB"/>
    <property type="match status" value="1"/>
</dbReference>
<feature type="domain" description="BTB" evidence="1">
    <location>
        <begin position="191"/>
        <end position="252"/>
    </location>
</feature>
<dbReference type="Gene3D" id="2.60.210.10">
    <property type="entry name" value="Apoptosis, Tumor Necrosis Factor Receptor Associated Protein 2, Chain A"/>
    <property type="match status" value="1"/>
</dbReference>
<dbReference type="STRING" id="75913.A0A0K0FPQ1"/>